<name>A0A7T9UKH6_9GAMM</name>
<reference evidence="1 2" key="1">
    <citation type="submission" date="2021-01" db="EMBL/GenBank/DDBJ databases">
        <title>FDA dAtabase for Regulatory Grade micrObial Sequences (FDA-ARGOS): Supporting development and validation of Infectious Disease Dx tests.</title>
        <authorList>
            <person name="Sproer C."/>
            <person name="Gronow S."/>
            <person name="Severitt S."/>
            <person name="Schroder I."/>
            <person name="Tallon L."/>
            <person name="Sadzewicz L."/>
            <person name="Zhao X."/>
            <person name="Boylan J."/>
            <person name="Ott S."/>
            <person name="Bowen H."/>
            <person name="Vavikolanu K."/>
            <person name="Mehta A."/>
            <person name="Aluvathingal J."/>
            <person name="Nadendla S."/>
            <person name="Lowell S."/>
            <person name="Myers T."/>
            <person name="Yan Y."/>
            <person name="Sichtig H."/>
        </authorList>
    </citation>
    <scope>NUCLEOTIDE SEQUENCE [LARGE SCALE GENOMIC DNA]</scope>
    <source>
        <strain evidence="1 2">FDAARGOS_1096</strain>
    </source>
</reference>
<dbReference type="InterPro" id="IPR046611">
    <property type="entry name" value="DUF6670"/>
</dbReference>
<evidence type="ECO:0000313" key="2">
    <source>
        <dbReference type="Proteomes" id="UP000595320"/>
    </source>
</evidence>
<dbReference type="AlphaFoldDB" id="A0A7T9UKH6"/>
<accession>A0A7T9UKH6</accession>
<dbReference type="EMBL" id="CP068176">
    <property type="protein sequence ID" value="QQT87544.1"/>
    <property type="molecule type" value="Genomic_DNA"/>
</dbReference>
<sequence>MQMLMSSLEQSTRLNLKFSQTTLLAYHPPKGRFKVVYHGLILPNLPAPLHFFNFINLLGQPKIPLFHNPSIIKDKASNTASVMMAVSPHQVGHLKSYRLNQQCQIHPYHYQFDQIDQFKGNFPHFEIQRQDRELELNLKIQTTENITHFVPLKWNLFEHWSILCHCEGHLKYQNQHYEISGMGSLDYARAANIPYLPLAFYTHQLINLNENTQVILSQVRNQWNQIIYSRFYLRGINGENLFIDKKVYFHVHRVYPKITTPNHRQMYLPREFSWYVEENGQPIFEIKAQSRGDYKFGVGAGFAGSFRYHARLYDQDFEGESAYCEYIDIRPLNWQEKNQTQILADEFLQAQPCLLKK</sequence>
<evidence type="ECO:0000313" key="1">
    <source>
        <dbReference type="EMBL" id="QQT87544.1"/>
    </source>
</evidence>
<protein>
    <submittedName>
        <fullName evidence="1">Uncharacterized protein</fullName>
    </submittedName>
</protein>
<proteinExistence type="predicted"/>
<dbReference type="GeneID" id="66210995"/>
<organism evidence="1 2">
    <name type="scientific">Acinetobacter ursingii</name>
    <dbReference type="NCBI Taxonomy" id="108980"/>
    <lineage>
        <taxon>Bacteria</taxon>
        <taxon>Pseudomonadati</taxon>
        <taxon>Pseudomonadota</taxon>
        <taxon>Gammaproteobacteria</taxon>
        <taxon>Moraxellales</taxon>
        <taxon>Moraxellaceae</taxon>
        <taxon>Acinetobacter</taxon>
    </lineage>
</organism>
<dbReference type="Pfam" id="PF20375">
    <property type="entry name" value="DUF6670"/>
    <property type="match status" value="1"/>
</dbReference>
<gene>
    <name evidence="1" type="ORF">I6I53_07335</name>
</gene>
<dbReference type="Proteomes" id="UP000595320">
    <property type="component" value="Chromosome"/>
</dbReference>
<dbReference type="RefSeq" id="WP_004995041.1">
    <property type="nucleotide sequence ID" value="NZ_BKGH01000035.1"/>
</dbReference>